<evidence type="ECO:0000313" key="1">
    <source>
        <dbReference type="EMBL" id="GEO82942.1"/>
    </source>
</evidence>
<protein>
    <submittedName>
        <fullName evidence="1">Uncharacterized protein</fullName>
    </submittedName>
</protein>
<dbReference type="Proteomes" id="UP000321567">
    <property type="component" value="Unassembled WGS sequence"/>
</dbReference>
<name>A0A512HBW9_9PROT</name>
<sequence length="99" mass="10520">MAPAESNTAKVSPCFKVRGGLESGWVMVAASPGMGPDPFRIRRRRGEAQIFEGPRPGASPERGPWEPTEPWAGLEPVGPGRGSRYSFPGPCVTGMVLVV</sequence>
<evidence type="ECO:0000313" key="2">
    <source>
        <dbReference type="Proteomes" id="UP000321567"/>
    </source>
</evidence>
<comment type="caution">
    <text evidence="1">The sequence shown here is derived from an EMBL/GenBank/DDBJ whole genome shotgun (WGS) entry which is preliminary data.</text>
</comment>
<gene>
    <name evidence="1" type="ORF">ROR02_30730</name>
</gene>
<dbReference type="AlphaFoldDB" id="A0A512HBW9"/>
<reference evidence="1 2" key="1">
    <citation type="submission" date="2019-07" db="EMBL/GenBank/DDBJ databases">
        <title>Whole genome shotgun sequence of Rhodospirillum oryzae NBRC 107573.</title>
        <authorList>
            <person name="Hosoyama A."/>
            <person name="Uohara A."/>
            <person name="Ohji S."/>
            <person name="Ichikawa N."/>
        </authorList>
    </citation>
    <scope>NUCLEOTIDE SEQUENCE [LARGE SCALE GENOMIC DNA]</scope>
    <source>
        <strain evidence="1 2">NBRC 107573</strain>
    </source>
</reference>
<organism evidence="1 2">
    <name type="scientific">Pararhodospirillum oryzae</name>
    <dbReference type="NCBI Taxonomy" id="478448"/>
    <lineage>
        <taxon>Bacteria</taxon>
        <taxon>Pseudomonadati</taxon>
        <taxon>Pseudomonadota</taxon>
        <taxon>Alphaproteobacteria</taxon>
        <taxon>Rhodospirillales</taxon>
        <taxon>Rhodospirillaceae</taxon>
        <taxon>Pararhodospirillum</taxon>
    </lineage>
</organism>
<accession>A0A512HBW9</accession>
<proteinExistence type="predicted"/>
<keyword evidence="2" id="KW-1185">Reference proteome</keyword>
<dbReference type="EMBL" id="BJZO01000133">
    <property type="protein sequence ID" value="GEO82942.1"/>
    <property type="molecule type" value="Genomic_DNA"/>
</dbReference>